<evidence type="ECO:0000256" key="6">
    <source>
        <dbReference type="ARBA" id="ARBA00023139"/>
    </source>
</evidence>
<evidence type="ECO:0000256" key="5">
    <source>
        <dbReference type="ARBA" id="ARBA00023134"/>
    </source>
</evidence>
<dbReference type="FunFam" id="3.40.50.300:FF:003800">
    <property type="entry name" value="Guanine nucleotide-binding protein G(k) subunit alpha"/>
    <property type="match status" value="1"/>
</dbReference>
<keyword evidence="2 10" id="KW-0479">Metal-binding</keyword>
<evidence type="ECO:0000313" key="12">
    <source>
        <dbReference type="RefSeq" id="XP_012682852.1"/>
    </source>
</evidence>
<dbReference type="KEGG" id="char:105900143"/>
<dbReference type="GO" id="GO:0007188">
    <property type="term" value="P:adenylate cyclase-modulating G protein-coupled receptor signaling pathway"/>
    <property type="evidence" value="ECO:0007669"/>
    <property type="project" value="InterPro"/>
</dbReference>
<dbReference type="GO" id="GO:0005737">
    <property type="term" value="C:cytoplasm"/>
    <property type="evidence" value="ECO:0007669"/>
    <property type="project" value="TreeGrafter"/>
</dbReference>
<dbReference type="InterPro" id="IPR011025">
    <property type="entry name" value="GproteinA_insert"/>
</dbReference>
<dbReference type="RefSeq" id="XP_012682852.1">
    <property type="nucleotide sequence ID" value="XM_012827398.3"/>
</dbReference>
<protein>
    <submittedName>
        <fullName evidence="12">Guanine nucleotide-binding protein G(T) subunit alpha-3-like</fullName>
    </submittedName>
</protein>
<keyword evidence="11" id="KW-1185">Reference proteome</keyword>
<dbReference type="GO" id="GO:0005525">
    <property type="term" value="F:GTP binding"/>
    <property type="evidence" value="ECO:0007669"/>
    <property type="project" value="UniProtKB-KW"/>
</dbReference>
<keyword evidence="4 10" id="KW-0460">Magnesium</keyword>
<dbReference type="PRINTS" id="PR00318">
    <property type="entry name" value="GPROTEINA"/>
</dbReference>
<dbReference type="SMART" id="SM00275">
    <property type="entry name" value="G_alpha"/>
    <property type="match status" value="1"/>
</dbReference>
<keyword evidence="6" id="KW-0564">Palmitate</keyword>
<dbReference type="GO" id="GO:0001580">
    <property type="term" value="P:detection of chemical stimulus involved in sensory perception of bitter taste"/>
    <property type="evidence" value="ECO:0007669"/>
    <property type="project" value="TreeGrafter"/>
</dbReference>
<feature type="binding site" evidence="9">
    <location>
        <begin position="173"/>
        <end position="177"/>
    </location>
    <ligand>
        <name>GTP</name>
        <dbReference type="ChEBI" id="CHEBI:37565"/>
    </ligand>
</feature>
<dbReference type="OrthoDB" id="5817230at2759"/>
<dbReference type="GO" id="GO:0001917">
    <property type="term" value="C:photoreceptor inner segment"/>
    <property type="evidence" value="ECO:0007669"/>
    <property type="project" value="TreeGrafter"/>
</dbReference>
<dbReference type="SUPFAM" id="SSF47895">
    <property type="entry name" value="Transducin (alpha subunit), insertion domain"/>
    <property type="match status" value="1"/>
</dbReference>
<sequence>MAEPKSVKILLLGANEAGKSTVAKQMKVLHLGGYTDEERLDYRSLIYSNILSFTLAITQNMAALEINYGSPSAEADAKKLQTMAGTNEEGNMPADMVALIGNLWVDAGVQACFERANMYDINDPSSYFLDELERVCAPNYVPTEQDVLFSRIETTGTVEEQFPYKDLLIRMFDMGGQRAERKNWIKSFYEVNCIIFVSALSAYDLVLVEDDEMNRMHESLHLFNSICNHKFFDATTMVLFLNKTDLFKKKIVKSPLSVCFPNYTGGNTYEEGSDFIKKQFEELNLKKGEKEIFTHMVTATDTPTVQVQFDTVIDTVVKNLKACGLY</sequence>
<dbReference type="GO" id="GO:0003924">
    <property type="term" value="F:GTPase activity"/>
    <property type="evidence" value="ECO:0007669"/>
    <property type="project" value="InterPro"/>
</dbReference>
<evidence type="ECO:0000256" key="10">
    <source>
        <dbReference type="PIRSR" id="PIRSR601019-2"/>
    </source>
</evidence>
<gene>
    <name evidence="12" type="primary">LOC105900143</name>
</gene>
<dbReference type="GO" id="GO:0001750">
    <property type="term" value="C:photoreceptor outer segment"/>
    <property type="evidence" value="ECO:0007669"/>
    <property type="project" value="TreeGrafter"/>
</dbReference>
<dbReference type="GO" id="GO:0046872">
    <property type="term" value="F:metal ion binding"/>
    <property type="evidence" value="ECO:0007669"/>
    <property type="project" value="UniProtKB-KW"/>
</dbReference>
<dbReference type="InterPro" id="IPR001019">
    <property type="entry name" value="Gprotein_alpha_su"/>
</dbReference>
<name>A0A6P3VW46_CLUHA</name>
<keyword evidence="5 9" id="KW-0342">GTP-binding</keyword>
<dbReference type="Gene3D" id="1.10.400.10">
    <property type="entry name" value="GI Alpha 1, domain 2-like"/>
    <property type="match status" value="1"/>
</dbReference>
<dbReference type="GeneID" id="105900143"/>
<keyword evidence="1" id="KW-0519">Myristate</keyword>
<evidence type="ECO:0000256" key="3">
    <source>
        <dbReference type="ARBA" id="ARBA00022741"/>
    </source>
</evidence>
<dbReference type="PANTHER" id="PTHR10218:SF68">
    <property type="entry name" value="GUANINE NUCLEOTIDE-BINDING PROTEIN G(T) SUBUNIT ALPHA-2"/>
    <property type="match status" value="1"/>
</dbReference>
<dbReference type="PRINTS" id="PR00441">
    <property type="entry name" value="GPROTEINAI"/>
</dbReference>
<evidence type="ECO:0000256" key="7">
    <source>
        <dbReference type="ARBA" id="ARBA00023224"/>
    </source>
</evidence>
<keyword evidence="8" id="KW-0449">Lipoprotein</keyword>
<dbReference type="GO" id="GO:0001664">
    <property type="term" value="F:G protein-coupled receptor binding"/>
    <property type="evidence" value="ECO:0007669"/>
    <property type="project" value="TreeGrafter"/>
</dbReference>
<dbReference type="Pfam" id="PF00503">
    <property type="entry name" value="G-alpha"/>
    <property type="match status" value="1"/>
</dbReference>
<accession>A0A6P3VW46</accession>
<dbReference type="PROSITE" id="PS51882">
    <property type="entry name" value="G_ALPHA"/>
    <property type="match status" value="1"/>
</dbReference>
<feature type="binding site" evidence="9">
    <location>
        <begin position="242"/>
        <end position="245"/>
    </location>
    <ligand>
        <name>GTP</name>
        <dbReference type="ChEBI" id="CHEBI:37565"/>
    </ligand>
</feature>
<feature type="binding site" evidence="10">
    <location>
        <position position="154"/>
    </location>
    <ligand>
        <name>Mg(2+)</name>
        <dbReference type="ChEBI" id="CHEBI:18420"/>
    </ligand>
</feature>
<evidence type="ECO:0000313" key="11">
    <source>
        <dbReference type="Proteomes" id="UP000515152"/>
    </source>
</evidence>
<organism evidence="11 12">
    <name type="scientific">Clupea harengus</name>
    <name type="common">Atlantic herring</name>
    <dbReference type="NCBI Taxonomy" id="7950"/>
    <lineage>
        <taxon>Eukaryota</taxon>
        <taxon>Metazoa</taxon>
        <taxon>Chordata</taxon>
        <taxon>Craniata</taxon>
        <taxon>Vertebrata</taxon>
        <taxon>Euteleostomi</taxon>
        <taxon>Actinopterygii</taxon>
        <taxon>Neopterygii</taxon>
        <taxon>Teleostei</taxon>
        <taxon>Clupei</taxon>
        <taxon>Clupeiformes</taxon>
        <taxon>Clupeoidei</taxon>
        <taxon>Clupeidae</taxon>
        <taxon>Clupea</taxon>
    </lineage>
</organism>
<evidence type="ECO:0000256" key="2">
    <source>
        <dbReference type="ARBA" id="ARBA00022723"/>
    </source>
</evidence>
<dbReference type="CDD" id="cd00066">
    <property type="entry name" value="G-alpha"/>
    <property type="match status" value="1"/>
</dbReference>
<dbReference type="InterPro" id="IPR001408">
    <property type="entry name" value="Gprotein_alpha_I"/>
</dbReference>
<dbReference type="AlphaFoldDB" id="A0A6P3VW46"/>
<reference evidence="12" key="1">
    <citation type="submission" date="2025-08" db="UniProtKB">
        <authorList>
            <consortium name="RefSeq"/>
        </authorList>
    </citation>
    <scope>IDENTIFICATION</scope>
</reference>
<dbReference type="InterPro" id="IPR027417">
    <property type="entry name" value="P-loop_NTPase"/>
</dbReference>
<keyword evidence="7" id="KW-0807">Transducer</keyword>
<evidence type="ECO:0000256" key="1">
    <source>
        <dbReference type="ARBA" id="ARBA00022707"/>
    </source>
</evidence>
<dbReference type="GO" id="GO:0005834">
    <property type="term" value="C:heterotrimeric G-protein complex"/>
    <property type="evidence" value="ECO:0007669"/>
    <property type="project" value="TreeGrafter"/>
</dbReference>
<evidence type="ECO:0000256" key="4">
    <source>
        <dbReference type="ARBA" id="ARBA00022842"/>
    </source>
</evidence>
<evidence type="ECO:0000256" key="9">
    <source>
        <dbReference type="PIRSR" id="PIRSR601019-1"/>
    </source>
</evidence>
<dbReference type="Gene3D" id="3.40.50.300">
    <property type="entry name" value="P-loop containing nucleotide triphosphate hydrolases"/>
    <property type="match status" value="1"/>
</dbReference>
<feature type="binding site" evidence="10">
    <location>
        <position position="20"/>
    </location>
    <ligand>
        <name>Mg(2+)</name>
        <dbReference type="ChEBI" id="CHEBI:18420"/>
    </ligand>
</feature>
<dbReference type="Proteomes" id="UP000515152">
    <property type="component" value="Chromosome 5"/>
</dbReference>
<proteinExistence type="predicted"/>
<feature type="binding site" evidence="9">
    <location>
        <begin position="148"/>
        <end position="154"/>
    </location>
    <ligand>
        <name>GTP</name>
        <dbReference type="ChEBI" id="CHEBI:37565"/>
    </ligand>
</feature>
<feature type="binding site" evidence="9">
    <location>
        <begin position="16"/>
        <end position="21"/>
    </location>
    <ligand>
        <name>GTP</name>
        <dbReference type="ChEBI" id="CHEBI:37565"/>
    </ligand>
</feature>
<feature type="binding site" evidence="9">
    <location>
        <position position="299"/>
    </location>
    <ligand>
        <name>GTP</name>
        <dbReference type="ChEBI" id="CHEBI:37565"/>
    </ligand>
</feature>
<dbReference type="PANTHER" id="PTHR10218">
    <property type="entry name" value="GTP-BINDING PROTEIN ALPHA SUBUNIT"/>
    <property type="match status" value="1"/>
</dbReference>
<dbReference type="SUPFAM" id="SSF52540">
    <property type="entry name" value="P-loop containing nucleoside triphosphate hydrolases"/>
    <property type="match status" value="1"/>
</dbReference>
<evidence type="ECO:0000256" key="8">
    <source>
        <dbReference type="ARBA" id="ARBA00023288"/>
    </source>
</evidence>
<keyword evidence="3 9" id="KW-0547">Nucleotide-binding</keyword>
<dbReference type="GO" id="GO:0031683">
    <property type="term" value="F:G-protein beta/gamma-subunit complex binding"/>
    <property type="evidence" value="ECO:0007669"/>
    <property type="project" value="InterPro"/>
</dbReference>